<feature type="domain" description="AAA+ ATPase" evidence="2">
    <location>
        <begin position="56"/>
        <end position="190"/>
    </location>
</feature>
<dbReference type="InterPro" id="IPR003593">
    <property type="entry name" value="AAA+_ATPase"/>
</dbReference>
<name>A0ABM9XMB3_9CORY</name>
<keyword evidence="4" id="KW-1185">Reference proteome</keyword>
<sequence length="201" mass="22617">MLQQVKAGQERRTQKLLKASQTPHPKACIEELRYLPNRNINRELISRIAQCQWIDKGNNLIIIGSTGVGKTYLAEALINQACRKNYSALFTRVDDLQAQLAIWGEESEQRYKLLKNLKRVDLLVLDDFLTTEVNTTTASIILNVLAAREQTASTLVKSQFGAHDWYKSISDAVLAESIPDRLIGGAETIELNGPNLRIQQQ</sequence>
<dbReference type="PANTHER" id="PTHR30050:SF4">
    <property type="entry name" value="ATP-BINDING PROTEIN RV3427C IN INSERTION SEQUENCE-RELATED"/>
    <property type="match status" value="1"/>
</dbReference>
<dbReference type="InterPro" id="IPR027417">
    <property type="entry name" value="P-loop_NTPase"/>
</dbReference>
<dbReference type="SMART" id="SM00382">
    <property type="entry name" value="AAA"/>
    <property type="match status" value="1"/>
</dbReference>
<dbReference type="Gene3D" id="3.40.50.300">
    <property type="entry name" value="P-loop containing nucleotide triphosphate hydrolases"/>
    <property type="match status" value="1"/>
</dbReference>
<organism evidence="3 4">
    <name type="scientific">Corynebacterium glucuronolyticum ATCC 51866</name>
    <dbReference type="NCBI Taxonomy" id="548478"/>
    <lineage>
        <taxon>Bacteria</taxon>
        <taxon>Bacillati</taxon>
        <taxon>Actinomycetota</taxon>
        <taxon>Actinomycetes</taxon>
        <taxon>Mycobacteriales</taxon>
        <taxon>Corynebacteriaceae</taxon>
        <taxon>Corynebacterium</taxon>
    </lineage>
</organism>
<dbReference type="PANTHER" id="PTHR30050">
    <property type="entry name" value="CHROMOSOMAL REPLICATION INITIATOR PROTEIN DNAA"/>
    <property type="match status" value="1"/>
</dbReference>
<evidence type="ECO:0000313" key="3">
    <source>
        <dbReference type="EMBL" id="EEI62296.1"/>
    </source>
</evidence>
<dbReference type="EMBL" id="ACHF01000115">
    <property type="protein sequence ID" value="EEI62296.1"/>
    <property type="molecule type" value="Genomic_DNA"/>
</dbReference>
<gene>
    <name evidence="3" type="ORF">HMPREF0293_2210</name>
</gene>
<dbReference type="Proteomes" id="UP000006237">
    <property type="component" value="Unassembled WGS sequence"/>
</dbReference>
<dbReference type="RefSeq" id="WP_005394421.1">
    <property type="nucleotide sequence ID" value="NZ_GG667034.1"/>
</dbReference>
<evidence type="ECO:0000256" key="1">
    <source>
        <dbReference type="SAM" id="MobiDB-lite"/>
    </source>
</evidence>
<comment type="caution">
    <text evidence="3">The sequence shown here is derived from an EMBL/GenBank/DDBJ whole genome shotgun (WGS) entry which is preliminary data.</text>
</comment>
<dbReference type="SUPFAM" id="SSF52540">
    <property type="entry name" value="P-loop containing nucleoside triphosphate hydrolases"/>
    <property type="match status" value="1"/>
</dbReference>
<evidence type="ECO:0000259" key="2">
    <source>
        <dbReference type="SMART" id="SM00382"/>
    </source>
</evidence>
<feature type="region of interest" description="Disordered" evidence="1">
    <location>
        <begin position="1"/>
        <end position="21"/>
    </location>
</feature>
<proteinExistence type="predicted"/>
<evidence type="ECO:0000313" key="4">
    <source>
        <dbReference type="Proteomes" id="UP000006237"/>
    </source>
</evidence>
<dbReference type="InterPro" id="IPR002611">
    <property type="entry name" value="IstB_ATP-bd"/>
</dbReference>
<dbReference type="CDD" id="cd00009">
    <property type="entry name" value="AAA"/>
    <property type="match status" value="1"/>
</dbReference>
<reference evidence="3 4" key="1">
    <citation type="submission" date="2009-01" db="EMBL/GenBank/DDBJ databases">
        <authorList>
            <person name="Qin X."/>
            <person name="Bachman B."/>
            <person name="Battles P."/>
            <person name="Bell A."/>
            <person name="Bess C."/>
            <person name="Bickham C."/>
            <person name="Chaboub L."/>
            <person name="Chen D."/>
            <person name="Coyle M."/>
            <person name="Deiros D.R."/>
            <person name="Dinh H."/>
            <person name="Forbes L."/>
            <person name="Fowler G."/>
            <person name="Francisco L."/>
            <person name="Fu Q."/>
            <person name="Gubbala S."/>
            <person name="Hale W."/>
            <person name="Han Y."/>
            <person name="Hemphill L."/>
            <person name="Highlander S.K."/>
            <person name="Hirani K."/>
            <person name="Hogues M."/>
            <person name="Jackson L."/>
            <person name="Jakkamsetti A."/>
            <person name="Javaid M."/>
            <person name="Jiang H."/>
            <person name="Korchina V."/>
            <person name="Kovar C."/>
            <person name="Lara F."/>
            <person name="Lee S."/>
            <person name="Mata R."/>
            <person name="Mathew T."/>
            <person name="Moen C."/>
            <person name="Morales K."/>
            <person name="Munidasa M."/>
            <person name="Nazareth L."/>
            <person name="Ngo R."/>
            <person name="Nguyen L."/>
            <person name="Okwuonu G."/>
            <person name="Ongeri F."/>
            <person name="Patil S."/>
            <person name="Petrosino J."/>
            <person name="Pham C."/>
            <person name="Pham P."/>
            <person name="Pu L.-L."/>
            <person name="Puazo M."/>
            <person name="Raj R."/>
            <person name="Reid J."/>
            <person name="Rouhana J."/>
            <person name="Saada N."/>
            <person name="Shang Y."/>
            <person name="Simmons D."/>
            <person name="Thornton R."/>
            <person name="Warren J."/>
            <person name="Weissenberger G."/>
            <person name="Zhang J."/>
            <person name="Zhang L."/>
            <person name="Zhou C."/>
            <person name="Zhu D."/>
            <person name="Muzny D."/>
            <person name="Worley K."/>
            <person name="Gibbs R."/>
        </authorList>
    </citation>
    <scope>NUCLEOTIDE SEQUENCE [LARGE SCALE GENOMIC DNA]</scope>
    <source>
        <strain evidence="3 4">ATCC 51866</strain>
    </source>
</reference>
<dbReference type="Pfam" id="PF01695">
    <property type="entry name" value="IstB_IS21"/>
    <property type="match status" value="1"/>
</dbReference>
<protein>
    <submittedName>
        <fullName evidence="3">IstB-like ATP-binding protein</fullName>
    </submittedName>
</protein>
<accession>A0ABM9XMB3</accession>